<evidence type="ECO:0000313" key="6">
    <source>
        <dbReference type="Proteomes" id="UP000001106"/>
    </source>
</evidence>
<evidence type="ECO:0000256" key="1">
    <source>
        <dbReference type="ARBA" id="ARBA00022676"/>
    </source>
</evidence>
<dbReference type="SUPFAM" id="SSF53756">
    <property type="entry name" value="UDP-Glycosyltransferase/glycogen phosphorylase"/>
    <property type="match status" value="1"/>
</dbReference>
<protein>
    <submittedName>
        <fullName evidence="5">Glycosyl transferase group 1</fullName>
    </submittedName>
</protein>
<gene>
    <name evidence="5" type="ordered locus">Maeo_0007</name>
</gene>
<organism evidence="5 6">
    <name type="scientific">Methanococcus aeolicus (strain ATCC BAA-1280 / DSM 17508 / OCM 812 / Nankai-3)</name>
    <dbReference type="NCBI Taxonomy" id="419665"/>
    <lineage>
        <taxon>Archaea</taxon>
        <taxon>Methanobacteriati</taxon>
        <taxon>Methanobacteriota</taxon>
        <taxon>Methanomada group</taxon>
        <taxon>Methanococci</taxon>
        <taxon>Methanococcales</taxon>
        <taxon>Methanococcaceae</taxon>
        <taxon>Methanococcus</taxon>
    </lineage>
</organism>
<evidence type="ECO:0000313" key="5">
    <source>
        <dbReference type="EMBL" id="ABR55600.1"/>
    </source>
</evidence>
<feature type="domain" description="Glycosyl transferase family 1" evidence="3">
    <location>
        <begin position="296"/>
        <end position="439"/>
    </location>
</feature>
<dbReference type="STRING" id="419665.Maeo_0007"/>
<reference evidence="5" key="1">
    <citation type="submission" date="2007-06" db="EMBL/GenBank/DDBJ databases">
        <title>Complete sequence of Methanococcus aeolicus Nankai-3.</title>
        <authorList>
            <consortium name="US DOE Joint Genome Institute"/>
            <person name="Copeland A."/>
            <person name="Lucas S."/>
            <person name="Lapidus A."/>
            <person name="Barry K."/>
            <person name="Glavina del Rio T."/>
            <person name="Dalin E."/>
            <person name="Tice H."/>
            <person name="Pitluck S."/>
            <person name="Chain P."/>
            <person name="Malfatti S."/>
            <person name="Shin M."/>
            <person name="Vergez L."/>
            <person name="Schmutz J."/>
            <person name="Larimer F."/>
            <person name="Land M."/>
            <person name="Hauser L."/>
            <person name="Kyrpides N."/>
            <person name="Lykidis A."/>
            <person name="Sieprawska-Lupa M."/>
            <person name="Whitman W.B."/>
            <person name="Richardson P."/>
        </authorList>
    </citation>
    <scope>NUCLEOTIDE SEQUENCE [LARGE SCALE GENOMIC DNA]</scope>
    <source>
        <strain evidence="5">Nankai-3</strain>
    </source>
</reference>
<dbReference type="GeneID" id="5326370"/>
<name>A6USX8_META3</name>
<accession>A6USX8</accession>
<dbReference type="CAZy" id="GT5">
    <property type="family name" value="Glycosyltransferase Family 5"/>
</dbReference>
<evidence type="ECO:0000256" key="2">
    <source>
        <dbReference type="ARBA" id="ARBA00022679"/>
    </source>
</evidence>
<evidence type="ECO:0000259" key="4">
    <source>
        <dbReference type="Pfam" id="PF08323"/>
    </source>
</evidence>
<dbReference type="PANTHER" id="PTHR45825">
    <property type="entry name" value="GRANULE-BOUND STARCH SYNTHASE 1, CHLOROPLASTIC/AMYLOPLASTIC"/>
    <property type="match status" value="1"/>
</dbReference>
<dbReference type="GO" id="GO:0016757">
    <property type="term" value="F:glycosyltransferase activity"/>
    <property type="evidence" value="ECO:0007669"/>
    <property type="project" value="UniProtKB-KW"/>
</dbReference>
<dbReference type="RefSeq" id="WP_011972732.1">
    <property type="nucleotide sequence ID" value="NC_009635.1"/>
</dbReference>
<keyword evidence="6" id="KW-1185">Reference proteome</keyword>
<dbReference type="HOGENOM" id="CLU_545885_0_0_2"/>
<dbReference type="Proteomes" id="UP000001106">
    <property type="component" value="Chromosome"/>
</dbReference>
<evidence type="ECO:0000259" key="3">
    <source>
        <dbReference type="Pfam" id="PF00534"/>
    </source>
</evidence>
<dbReference type="Pfam" id="PF00534">
    <property type="entry name" value="Glycos_transf_1"/>
    <property type="match status" value="1"/>
</dbReference>
<keyword evidence="1" id="KW-0328">Glycosyltransferase</keyword>
<dbReference type="eggNOG" id="arCOG01420">
    <property type="taxonomic scope" value="Archaea"/>
</dbReference>
<proteinExistence type="predicted"/>
<sequence length="526" mass="59329">MKLAILTPTIAPLTSIGGLGDVMRDLPKFLKRNGNDVIIITPDHNGKISNLPHAKTDKLKTKYKGIDFEFDVIITKHPTTNIDMVVFSNKDFNALDTWDPLKYDIFADLVVSYLGKYPVDCVSGHDWACGLAIAKCHEKLNLPTTMTIHNEAFKGPIIEYKGLVMPFLELGIYFSDAFNTVSPTHAEEIKLIDYIHNQSKIKPYHGIINGIDFETFNSTTILNRMNTLCNNKLDPKKYAFTCDYGAEDANIIKPKIKYAWLADRGISKYVEAWNGMDKQLISGTDVEIYGELNNKQKERNVPLFGIVGRATHQKGFDITIEAFSELFEEHDIQLVILAKGDERIEKNLADFAESYNGNVMALIGHCMPLSSIIYASSDWTITPSLWEPCGLVQMESMAHCTPVIAREVGGLKDSIISLNPDILNNPNFHEATGILFKNYDKVGLMWAIGHALNWTYYRIEEVCMFLEYSHGNCPKSPYEKGSPLNNMMKNCYNHVFKNLSWQNNDSADKYKALFGGAIYTHTYGKI</sequence>
<keyword evidence="2 5" id="KW-0808">Transferase</keyword>
<dbReference type="EMBL" id="CP000743">
    <property type="protein sequence ID" value="ABR55600.1"/>
    <property type="molecule type" value="Genomic_DNA"/>
</dbReference>
<dbReference type="AlphaFoldDB" id="A6USX8"/>
<dbReference type="InterPro" id="IPR013534">
    <property type="entry name" value="Starch_synth_cat_dom"/>
</dbReference>
<dbReference type="PANTHER" id="PTHR45825:SF11">
    <property type="entry name" value="ALPHA AMYLASE DOMAIN-CONTAINING PROTEIN"/>
    <property type="match status" value="1"/>
</dbReference>
<dbReference type="KEGG" id="mae:Maeo_0007"/>
<dbReference type="Gene3D" id="3.40.50.2000">
    <property type="entry name" value="Glycogen Phosphorylase B"/>
    <property type="match status" value="2"/>
</dbReference>
<dbReference type="Pfam" id="PF08323">
    <property type="entry name" value="Glyco_transf_5"/>
    <property type="match status" value="1"/>
</dbReference>
<dbReference type="OrthoDB" id="132546at2157"/>
<dbReference type="InterPro" id="IPR001296">
    <property type="entry name" value="Glyco_trans_1"/>
</dbReference>
<feature type="domain" description="Starch synthase catalytic" evidence="4">
    <location>
        <begin position="3"/>
        <end position="190"/>
    </location>
</feature>